<comment type="catalytic activity">
    <reaction evidence="6">
        <text>3-hydroxy-2-methylpropanoate + NAD(+) = 2-methyl-3-oxopropanoate + NADH + H(+)</text>
        <dbReference type="Rhea" id="RHEA:17681"/>
        <dbReference type="ChEBI" id="CHEBI:11805"/>
        <dbReference type="ChEBI" id="CHEBI:15378"/>
        <dbReference type="ChEBI" id="CHEBI:57540"/>
        <dbReference type="ChEBI" id="CHEBI:57700"/>
        <dbReference type="ChEBI" id="CHEBI:57945"/>
        <dbReference type="EC" id="1.1.1.31"/>
    </reaction>
</comment>
<dbReference type="InterPro" id="IPR002204">
    <property type="entry name" value="3-OH-isobutyrate_DH-rel_CS"/>
</dbReference>
<comment type="similarity">
    <text evidence="1 6">Belongs to the HIBADH-related family.</text>
</comment>
<protein>
    <recommendedName>
        <fullName evidence="6">3-hydroxyisobutyrate dehydrogenase</fullName>
        <shortName evidence="6">HIBADH</shortName>
        <ecNumber evidence="6">1.1.1.31</ecNumber>
    </recommendedName>
</protein>
<dbReference type="EC" id="1.1.1.31" evidence="6"/>
<evidence type="ECO:0000313" key="10">
    <source>
        <dbReference type="Proteomes" id="UP000462152"/>
    </source>
</evidence>
<feature type="active site" evidence="5">
    <location>
        <position position="172"/>
    </location>
</feature>
<dbReference type="EMBL" id="WOGT01000009">
    <property type="protein sequence ID" value="MUN55882.1"/>
    <property type="molecule type" value="Genomic_DNA"/>
</dbReference>
<dbReference type="Gene3D" id="1.10.1040.10">
    <property type="entry name" value="N-(1-d-carboxylethyl)-l-norvaline Dehydrogenase, domain 2"/>
    <property type="match status" value="1"/>
</dbReference>
<evidence type="ECO:0000259" key="7">
    <source>
        <dbReference type="Pfam" id="PF03446"/>
    </source>
</evidence>
<keyword evidence="2 6" id="KW-0101">Branched-chain amino acid catabolism</keyword>
<dbReference type="InterPro" id="IPR036291">
    <property type="entry name" value="NAD(P)-bd_dom_sf"/>
</dbReference>
<name>A0A7M3SVR7_9MICC</name>
<dbReference type="GO" id="GO:0006574">
    <property type="term" value="P:L-valine catabolic process"/>
    <property type="evidence" value="ECO:0007669"/>
    <property type="project" value="UniProtKB-UniPathway"/>
</dbReference>
<gene>
    <name evidence="9" type="primary">mmsB</name>
    <name evidence="9" type="ORF">GMA10_11805</name>
</gene>
<dbReference type="Pfam" id="PF14833">
    <property type="entry name" value="NAD_binding_11"/>
    <property type="match status" value="1"/>
</dbReference>
<accession>A0A7M3SVR7</accession>
<comment type="caution">
    <text evidence="9">The sequence shown here is derived from an EMBL/GenBank/DDBJ whole genome shotgun (WGS) entry which is preliminary data.</text>
</comment>
<dbReference type="GO" id="GO:0050661">
    <property type="term" value="F:NADP binding"/>
    <property type="evidence" value="ECO:0007669"/>
    <property type="project" value="InterPro"/>
</dbReference>
<keyword evidence="4 6" id="KW-0520">NAD</keyword>
<keyword evidence="3 6" id="KW-0560">Oxidoreductase</keyword>
<evidence type="ECO:0000256" key="5">
    <source>
        <dbReference type="PIRSR" id="PIRSR000103-1"/>
    </source>
</evidence>
<evidence type="ECO:0000256" key="6">
    <source>
        <dbReference type="RuleBase" id="RU910714"/>
    </source>
</evidence>
<dbReference type="InterPro" id="IPR013328">
    <property type="entry name" value="6PGD_dom2"/>
</dbReference>
<dbReference type="PROSITE" id="PS00895">
    <property type="entry name" value="3_HYDROXYISOBUT_DH"/>
    <property type="match status" value="1"/>
</dbReference>
<sequence>MKIAFLGLGNMGGHMARNLKEAGYDVVAYDLVDEARRATERDGIEISASGEEAAAGADVVITMFPAGKHVISAYRGENNDGLLSAAPENTLFIDCSTISVDEAREAADLVHDAGHRALDAPVSGGTAGAENGTLTFMVGGPQENFDAAHPLFDAMGKKVVHCGDNGAGQAAKCCNNMLLAITTIGACEAFTLGERLGLTDQALFDVMSTSAAQCWSVTTNCPVPGPVPTNPASNEYKPGFATALMAKDLGLAVSALESTGTEASFGRAAHEAYTKFLDEGHGDLDFSAIIRTMGENQA</sequence>
<dbReference type="InterPro" id="IPR015815">
    <property type="entry name" value="HIBADH-related"/>
</dbReference>
<evidence type="ECO:0000256" key="3">
    <source>
        <dbReference type="ARBA" id="ARBA00023002"/>
    </source>
</evidence>
<dbReference type="GO" id="GO:0051287">
    <property type="term" value="F:NAD binding"/>
    <property type="evidence" value="ECO:0007669"/>
    <property type="project" value="InterPro"/>
</dbReference>
<dbReference type="NCBIfam" id="TIGR01692">
    <property type="entry name" value="HIBADH"/>
    <property type="match status" value="1"/>
</dbReference>
<dbReference type="FunFam" id="1.10.1040.10:FF:000006">
    <property type="entry name" value="3-hydroxyisobutyrate dehydrogenase"/>
    <property type="match status" value="1"/>
</dbReference>
<dbReference type="InterPro" id="IPR006115">
    <property type="entry name" value="6PGDH_NADP-bd"/>
</dbReference>
<organism evidence="9 10">
    <name type="scientific">Rothia koreensis</name>
    <dbReference type="NCBI Taxonomy" id="592378"/>
    <lineage>
        <taxon>Bacteria</taxon>
        <taxon>Bacillati</taxon>
        <taxon>Actinomycetota</taxon>
        <taxon>Actinomycetes</taxon>
        <taxon>Micrococcales</taxon>
        <taxon>Micrococcaceae</taxon>
        <taxon>Rothia</taxon>
    </lineage>
</organism>
<evidence type="ECO:0000256" key="1">
    <source>
        <dbReference type="ARBA" id="ARBA00009080"/>
    </source>
</evidence>
<feature type="domain" description="3-hydroxyisobutyrate dehydrogenase-like NAD-binding" evidence="8">
    <location>
        <begin position="166"/>
        <end position="292"/>
    </location>
</feature>
<dbReference type="SUPFAM" id="SSF51735">
    <property type="entry name" value="NAD(P)-binding Rossmann-fold domains"/>
    <property type="match status" value="1"/>
</dbReference>
<dbReference type="Pfam" id="PF03446">
    <property type="entry name" value="NAD_binding_2"/>
    <property type="match status" value="1"/>
</dbReference>
<evidence type="ECO:0000313" key="9">
    <source>
        <dbReference type="EMBL" id="MUN55882.1"/>
    </source>
</evidence>
<dbReference type="InterPro" id="IPR008927">
    <property type="entry name" value="6-PGluconate_DH-like_C_sf"/>
</dbReference>
<dbReference type="PIRSF" id="PIRSF000103">
    <property type="entry name" value="HIBADH"/>
    <property type="match status" value="1"/>
</dbReference>
<dbReference type="RefSeq" id="WP_129316189.1">
    <property type="nucleotide sequence ID" value="NZ_JBFCQO010000003.1"/>
</dbReference>
<dbReference type="PANTHER" id="PTHR22981">
    <property type="entry name" value="3-HYDROXYISOBUTYRATE DEHYDROGENASE-RELATED"/>
    <property type="match status" value="1"/>
</dbReference>
<dbReference type="InterPro" id="IPR029154">
    <property type="entry name" value="HIBADH-like_NADP-bd"/>
</dbReference>
<proteinExistence type="inferred from homology"/>
<dbReference type="SUPFAM" id="SSF48179">
    <property type="entry name" value="6-phosphogluconate dehydrogenase C-terminal domain-like"/>
    <property type="match status" value="1"/>
</dbReference>
<dbReference type="UniPathway" id="UPA00362"/>
<dbReference type="GO" id="GO:0008442">
    <property type="term" value="F:3-hydroxyisobutyrate dehydrogenase activity"/>
    <property type="evidence" value="ECO:0007669"/>
    <property type="project" value="UniProtKB-EC"/>
</dbReference>
<evidence type="ECO:0000259" key="8">
    <source>
        <dbReference type="Pfam" id="PF14833"/>
    </source>
</evidence>
<evidence type="ECO:0000256" key="2">
    <source>
        <dbReference type="ARBA" id="ARBA00022456"/>
    </source>
</evidence>
<comment type="pathway">
    <text evidence="6">Amino-acid degradation; L-valine degradation.</text>
</comment>
<dbReference type="Gene3D" id="3.40.50.720">
    <property type="entry name" value="NAD(P)-binding Rossmann-like Domain"/>
    <property type="match status" value="1"/>
</dbReference>
<dbReference type="AlphaFoldDB" id="A0A7M3SVR7"/>
<feature type="domain" description="6-phosphogluconate dehydrogenase NADP-binding" evidence="7">
    <location>
        <begin position="2"/>
        <end position="163"/>
    </location>
</feature>
<dbReference type="PANTHER" id="PTHR22981:SF7">
    <property type="entry name" value="3-HYDROXYISOBUTYRATE DEHYDROGENASE, MITOCHONDRIAL"/>
    <property type="match status" value="1"/>
</dbReference>
<keyword evidence="10" id="KW-1185">Reference proteome</keyword>
<evidence type="ECO:0000256" key="4">
    <source>
        <dbReference type="ARBA" id="ARBA00023027"/>
    </source>
</evidence>
<dbReference type="InterPro" id="IPR011548">
    <property type="entry name" value="HIBADH"/>
</dbReference>
<dbReference type="OrthoDB" id="3185659at2"/>
<reference evidence="9 10" key="1">
    <citation type="submission" date="2019-12" db="EMBL/GenBank/DDBJ databases">
        <authorList>
            <person name="Li J."/>
            <person name="Shi Y."/>
            <person name="Xu G."/>
            <person name="Xiao D."/>
            <person name="Ran X."/>
        </authorList>
    </citation>
    <scope>NUCLEOTIDE SEQUENCE [LARGE SCALE GENOMIC DNA]</scope>
    <source>
        <strain evidence="9 10">JCM 15915</strain>
    </source>
</reference>
<dbReference type="Proteomes" id="UP000462152">
    <property type="component" value="Unassembled WGS sequence"/>
</dbReference>